<dbReference type="GO" id="GO:0019288">
    <property type="term" value="P:isopentenyl diphosphate biosynthetic process, methylerythritol 4-phosphate pathway"/>
    <property type="evidence" value="ECO:0007669"/>
    <property type="project" value="UniProtKB-UniRule"/>
</dbReference>
<dbReference type="InterPro" id="IPR013750">
    <property type="entry name" value="GHMP_kinase_C_dom"/>
</dbReference>
<keyword evidence="9" id="KW-0414">Isoprene biosynthesis</keyword>
<evidence type="ECO:0000259" key="11">
    <source>
        <dbReference type="Pfam" id="PF08544"/>
    </source>
</evidence>
<proteinExistence type="inferred from homology"/>
<dbReference type="Pfam" id="PF08544">
    <property type="entry name" value="GHMP_kinases_C"/>
    <property type="match status" value="1"/>
</dbReference>
<dbReference type="InterPro" id="IPR014721">
    <property type="entry name" value="Ribsml_uS5_D2-typ_fold_subgr"/>
</dbReference>
<evidence type="ECO:0000313" key="12">
    <source>
        <dbReference type="EMBL" id="NYI99876.1"/>
    </source>
</evidence>
<evidence type="ECO:0000259" key="10">
    <source>
        <dbReference type="Pfam" id="PF00288"/>
    </source>
</evidence>
<evidence type="ECO:0000313" key="13">
    <source>
        <dbReference type="Proteomes" id="UP000530424"/>
    </source>
</evidence>
<dbReference type="AlphaFoldDB" id="A0A853BYG1"/>
<evidence type="ECO:0000256" key="6">
    <source>
        <dbReference type="ARBA" id="ARBA00022777"/>
    </source>
</evidence>
<feature type="domain" description="GHMP kinase N-terminal" evidence="10">
    <location>
        <begin position="84"/>
        <end position="162"/>
    </location>
</feature>
<dbReference type="InterPro" id="IPR006204">
    <property type="entry name" value="GHMP_kinase_N_dom"/>
</dbReference>
<gene>
    <name evidence="9" type="primary">ispE</name>
    <name evidence="12" type="ORF">HNR19_000575</name>
</gene>
<evidence type="ECO:0000256" key="7">
    <source>
        <dbReference type="ARBA" id="ARBA00022840"/>
    </source>
</evidence>
<dbReference type="UniPathway" id="UPA00056">
    <property type="reaction ID" value="UER00094"/>
</dbReference>
<reference evidence="12 13" key="1">
    <citation type="submission" date="2020-07" db="EMBL/GenBank/DDBJ databases">
        <title>Sequencing the genomes of 1000 actinobacteria strains.</title>
        <authorList>
            <person name="Klenk H.-P."/>
        </authorList>
    </citation>
    <scope>NUCLEOTIDE SEQUENCE [LARGE SCALE GENOMIC DNA]</scope>
    <source>
        <strain evidence="12 13">DSM 103833</strain>
    </source>
</reference>
<comment type="pathway">
    <text evidence="9">Isoprenoid biosynthesis; isopentenyl diphosphate biosynthesis via DXP pathway; isopentenyl diphosphate from 1-deoxy-D-xylulose 5-phosphate: step 3/6.</text>
</comment>
<keyword evidence="4 9" id="KW-0808">Transferase</keyword>
<dbReference type="SUPFAM" id="SSF54211">
    <property type="entry name" value="Ribosomal protein S5 domain 2-like"/>
    <property type="match status" value="1"/>
</dbReference>
<comment type="function">
    <text evidence="9">Catalyzes the phosphorylation of the position 2 hydroxy group of 4-diphosphocytidyl-2C-methyl-D-erythritol.</text>
</comment>
<evidence type="ECO:0000256" key="1">
    <source>
        <dbReference type="ARBA" id="ARBA00009684"/>
    </source>
</evidence>
<organism evidence="12 13">
    <name type="scientific">Nocardioides thalensis</name>
    <dbReference type="NCBI Taxonomy" id="1914755"/>
    <lineage>
        <taxon>Bacteria</taxon>
        <taxon>Bacillati</taxon>
        <taxon>Actinomycetota</taxon>
        <taxon>Actinomycetes</taxon>
        <taxon>Propionibacteriales</taxon>
        <taxon>Nocardioidaceae</taxon>
        <taxon>Nocardioides</taxon>
    </lineage>
</organism>
<dbReference type="Gene3D" id="3.30.230.10">
    <property type="match status" value="1"/>
</dbReference>
<dbReference type="PANTHER" id="PTHR43527">
    <property type="entry name" value="4-DIPHOSPHOCYTIDYL-2-C-METHYL-D-ERYTHRITOL KINASE, CHLOROPLASTIC"/>
    <property type="match status" value="1"/>
</dbReference>
<evidence type="ECO:0000256" key="5">
    <source>
        <dbReference type="ARBA" id="ARBA00022741"/>
    </source>
</evidence>
<protein>
    <recommendedName>
        <fullName evidence="3 9">4-diphosphocytidyl-2-C-methyl-D-erythritol kinase</fullName>
        <shortName evidence="9">CMK</shortName>
        <ecNumber evidence="2 9">2.7.1.148</ecNumber>
    </recommendedName>
    <alternativeName>
        <fullName evidence="8 9">4-(cytidine-5'-diphospho)-2-C-methyl-D-erythritol kinase</fullName>
    </alternativeName>
</protein>
<evidence type="ECO:0000256" key="4">
    <source>
        <dbReference type="ARBA" id="ARBA00022679"/>
    </source>
</evidence>
<dbReference type="EMBL" id="JACCFP010000001">
    <property type="protein sequence ID" value="NYI99876.1"/>
    <property type="molecule type" value="Genomic_DNA"/>
</dbReference>
<feature type="binding site" evidence="9">
    <location>
        <begin position="112"/>
        <end position="122"/>
    </location>
    <ligand>
        <name>ATP</name>
        <dbReference type="ChEBI" id="CHEBI:30616"/>
    </ligand>
</feature>
<dbReference type="InterPro" id="IPR004424">
    <property type="entry name" value="IspE"/>
</dbReference>
<evidence type="ECO:0000256" key="9">
    <source>
        <dbReference type="HAMAP-Rule" id="MF_00061"/>
    </source>
</evidence>
<comment type="caution">
    <text evidence="12">The sequence shown here is derived from an EMBL/GenBank/DDBJ whole genome shotgun (WGS) entry which is preliminary data.</text>
</comment>
<dbReference type="SUPFAM" id="SSF55060">
    <property type="entry name" value="GHMP Kinase, C-terminal domain"/>
    <property type="match status" value="1"/>
</dbReference>
<dbReference type="HAMAP" id="MF_00061">
    <property type="entry name" value="IspE"/>
    <property type="match status" value="1"/>
</dbReference>
<sequence>MHLMSAAVPLPDPLSVTVRAPAKINLYLGVGRVRPDGFHPLETLFQAVSLYDDVTVTSADEWSVSTVAEGPQVDLSGVPDDEDNIAIRAGKALVAHHGVDRAAAIEIAKGIPVAGGMAGGSADAAATMVALDRLWNLETSDDDLLAIAATLGSDVPFALVGGTAHGTGRGEVVTPVEDNGTWWWVVVFDEVGLSTASVYAAFDLGEYAVDDIAIDPARFQILRRGEAGATMAVLVRNDLEDAAFDLRQDLERKAEAILQCGASAVLLSGSGPTLLGAATDAVDARDIAARLAERGFDRVTVVNGPVAGAHVVEYE</sequence>
<keyword evidence="5 9" id="KW-0547">Nucleotide-binding</keyword>
<evidence type="ECO:0000256" key="2">
    <source>
        <dbReference type="ARBA" id="ARBA00012052"/>
    </source>
</evidence>
<accession>A0A853BYG1</accession>
<dbReference type="NCBIfam" id="TIGR00154">
    <property type="entry name" value="ispE"/>
    <property type="match status" value="1"/>
</dbReference>
<dbReference type="NCBIfam" id="NF002870">
    <property type="entry name" value="PRK03188.1"/>
    <property type="match status" value="1"/>
</dbReference>
<keyword evidence="7 9" id="KW-0067">ATP-binding</keyword>
<dbReference type="GO" id="GO:0016114">
    <property type="term" value="P:terpenoid biosynthetic process"/>
    <property type="evidence" value="ECO:0007669"/>
    <property type="project" value="UniProtKB-UniRule"/>
</dbReference>
<dbReference type="Proteomes" id="UP000530424">
    <property type="component" value="Unassembled WGS sequence"/>
</dbReference>
<comment type="similarity">
    <text evidence="1 9">Belongs to the GHMP kinase family. IspE subfamily.</text>
</comment>
<dbReference type="GO" id="GO:0005524">
    <property type="term" value="F:ATP binding"/>
    <property type="evidence" value="ECO:0007669"/>
    <property type="project" value="UniProtKB-UniRule"/>
</dbReference>
<keyword evidence="6 9" id="KW-0418">Kinase</keyword>
<dbReference type="GO" id="GO:0050515">
    <property type="term" value="F:4-(cytidine 5'-diphospho)-2-C-methyl-D-erythritol kinase activity"/>
    <property type="evidence" value="ECO:0007669"/>
    <property type="project" value="UniProtKB-UniRule"/>
</dbReference>
<feature type="domain" description="GHMP kinase C-terminal" evidence="11">
    <location>
        <begin position="231"/>
        <end position="295"/>
    </location>
</feature>
<dbReference type="Pfam" id="PF00288">
    <property type="entry name" value="GHMP_kinases_N"/>
    <property type="match status" value="1"/>
</dbReference>
<keyword evidence="13" id="KW-1185">Reference proteome</keyword>
<dbReference type="RefSeq" id="WP_246303467.1">
    <property type="nucleotide sequence ID" value="NZ_JACCFP010000001.1"/>
</dbReference>
<feature type="active site" evidence="9">
    <location>
        <position position="154"/>
    </location>
</feature>
<feature type="active site" evidence="9">
    <location>
        <position position="23"/>
    </location>
</feature>
<dbReference type="InterPro" id="IPR020568">
    <property type="entry name" value="Ribosomal_Su5_D2-typ_SF"/>
</dbReference>
<dbReference type="PIRSF" id="PIRSF010376">
    <property type="entry name" value="IspE"/>
    <property type="match status" value="1"/>
</dbReference>
<dbReference type="InterPro" id="IPR036554">
    <property type="entry name" value="GHMP_kinase_C_sf"/>
</dbReference>
<comment type="catalytic activity">
    <reaction evidence="9">
        <text>4-CDP-2-C-methyl-D-erythritol + ATP = 4-CDP-2-C-methyl-D-erythritol 2-phosphate + ADP + H(+)</text>
        <dbReference type="Rhea" id="RHEA:18437"/>
        <dbReference type="ChEBI" id="CHEBI:15378"/>
        <dbReference type="ChEBI" id="CHEBI:30616"/>
        <dbReference type="ChEBI" id="CHEBI:57823"/>
        <dbReference type="ChEBI" id="CHEBI:57919"/>
        <dbReference type="ChEBI" id="CHEBI:456216"/>
        <dbReference type="EC" id="2.7.1.148"/>
    </reaction>
</comment>
<name>A0A853BYG1_9ACTN</name>
<dbReference type="Gene3D" id="3.30.70.890">
    <property type="entry name" value="GHMP kinase, C-terminal domain"/>
    <property type="match status" value="1"/>
</dbReference>
<evidence type="ECO:0000256" key="3">
    <source>
        <dbReference type="ARBA" id="ARBA00017473"/>
    </source>
</evidence>
<dbReference type="EC" id="2.7.1.148" evidence="2 9"/>
<evidence type="ECO:0000256" key="8">
    <source>
        <dbReference type="ARBA" id="ARBA00032554"/>
    </source>
</evidence>
<dbReference type="PANTHER" id="PTHR43527:SF2">
    <property type="entry name" value="4-DIPHOSPHOCYTIDYL-2-C-METHYL-D-ERYTHRITOL KINASE, CHLOROPLASTIC"/>
    <property type="match status" value="1"/>
</dbReference>